<feature type="chain" id="PRO_5034106722" evidence="1">
    <location>
        <begin position="20"/>
        <end position="247"/>
    </location>
</feature>
<protein>
    <submittedName>
        <fullName evidence="3">Uncharacterized protein LOC113392396</fullName>
    </submittedName>
</protein>
<keyword evidence="1" id="KW-0732">Signal</keyword>
<reference evidence="3" key="1">
    <citation type="submission" date="2025-08" db="UniProtKB">
        <authorList>
            <consortium name="RefSeq"/>
        </authorList>
    </citation>
    <scope>IDENTIFICATION</scope>
    <source>
        <tissue evidence="3">Whole body</tissue>
    </source>
</reference>
<keyword evidence="2" id="KW-1185">Reference proteome</keyword>
<evidence type="ECO:0000313" key="2">
    <source>
        <dbReference type="Proteomes" id="UP001652626"/>
    </source>
</evidence>
<dbReference type="Pfam" id="PF16984">
    <property type="entry name" value="Grp7_allergen"/>
    <property type="match status" value="1"/>
</dbReference>
<proteinExistence type="predicted"/>
<dbReference type="Proteomes" id="UP001652626">
    <property type="component" value="Chromosome 5"/>
</dbReference>
<evidence type="ECO:0000256" key="1">
    <source>
        <dbReference type="SAM" id="SignalP"/>
    </source>
</evidence>
<name>A0A8B8HM90_VANTA</name>
<accession>A0A8B8HM90</accession>
<gene>
    <name evidence="3" type="primary">LOC113392396</name>
</gene>
<organism evidence="2 3">
    <name type="scientific">Vanessa tameamea</name>
    <name type="common">Kamehameha butterfly</name>
    <dbReference type="NCBI Taxonomy" id="334116"/>
    <lineage>
        <taxon>Eukaryota</taxon>
        <taxon>Metazoa</taxon>
        <taxon>Ecdysozoa</taxon>
        <taxon>Arthropoda</taxon>
        <taxon>Hexapoda</taxon>
        <taxon>Insecta</taxon>
        <taxon>Pterygota</taxon>
        <taxon>Neoptera</taxon>
        <taxon>Endopterygota</taxon>
        <taxon>Lepidoptera</taxon>
        <taxon>Glossata</taxon>
        <taxon>Ditrysia</taxon>
        <taxon>Papilionoidea</taxon>
        <taxon>Nymphalidae</taxon>
        <taxon>Nymphalinae</taxon>
        <taxon>Vanessa</taxon>
    </lineage>
</organism>
<dbReference type="InterPro" id="IPR020234">
    <property type="entry name" value="Mite_allergen_group-7"/>
</dbReference>
<sequence length="247" mass="27909">MKTTSKALVLFFLVVAAEANVIQSKITAPKWNNGLSAKVNDYVDETVSLIRPFLQQNGLDPMKLPEVEEGFEIRIILITYSAWLKLHDGQMTGLVNVARSGDQKVNYFQKTLRVRVQLRFSDLEFAYRYLVKVMNIGPTGGIIGSLSHFDIIADVLIDFNTDEIQLQQFSIAERGRLRVRLTGNILFDWLLNPLITIFTTLFNGIIMTVVELTIRNVTRGAIGAINSNIREVIDFIESFSNNQNVLL</sequence>
<dbReference type="Gene3D" id="3.15.10.50">
    <property type="match status" value="1"/>
</dbReference>
<dbReference type="OMA" id="NNEDPLQ"/>
<evidence type="ECO:0000313" key="3">
    <source>
        <dbReference type="RefSeq" id="XP_026484601.1"/>
    </source>
</evidence>
<dbReference type="OrthoDB" id="6419576at2759"/>
<dbReference type="RefSeq" id="XP_026484601.1">
    <property type="nucleotide sequence ID" value="XM_026628816.2"/>
</dbReference>
<dbReference type="AlphaFoldDB" id="A0A8B8HM90"/>
<dbReference type="GeneID" id="113392396"/>
<feature type="signal peptide" evidence="1">
    <location>
        <begin position="1"/>
        <end position="19"/>
    </location>
</feature>
<dbReference type="InterPro" id="IPR038602">
    <property type="entry name" value="Mite_allergen_7_sf"/>
</dbReference>